<comment type="caution">
    <text evidence="2">The sequence shown here is derived from an EMBL/GenBank/DDBJ whole genome shotgun (WGS) entry which is preliminary data.</text>
</comment>
<dbReference type="Gene3D" id="3.30.420.10">
    <property type="entry name" value="Ribonuclease H-like superfamily/Ribonuclease H"/>
    <property type="match status" value="1"/>
</dbReference>
<dbReference type="PROSITE" id="PS50994">
    <property type="entry name" value="INTEGRASE"/>
    <property type="match status" value="1"/>
</dbReference>
<dbReference type="GO" id="GO:0003676">
    <property type="term" value="F:nucleic acid binding"/>
    <property type="evidence" value="ECO:0007669"/>
    <property type="project" value="InterPro"/>
</dbReference>
<evidence type="ECO:0000313" key="2">
    <source>
        <dbReference type="EMBL" id="KAJ3634438.1"/>
    </source>
</evidence>
<dbReference type="InterPro" id="IPR001584">
    <property type="entry name" value="Integrase_cat-core"/>
</dbReference>
<dbReference type="AlphaFoldDB" id="A0AA38HP11"/>
<evidence type="ECO:0000313" key="3">
    <source>
        <dbReference type="EMBL" id="KAJ3636378.1"/>
    </source>
</evidence>
<protein>
    <recommendedName>
        <fullName evidence="1">Integrase catalytic domain-containing protein</fullName>
    </recommendedName>
</protein>
<proteinExistence type="predicted"/>
<accession>A0AA38HP11</accession>
<sequence>MMRRKTRNKLNKEIRDAQKLAIGEKIPLSSKERMKSDIHPAKPREMYFGGVLEADACIDDFLGLGYTQALNGMIDAASSKITALYLSEQETTEAYFQVLRKTIENPEFGIPKLIKTDCRRTF</sequence>
<dbReference type="EMBL" id="JALNTZ010000166">
    <property type="protein sequence ID" value="KAJ3636378.1"/>
    <property type="molecule type" value="Genomic_DNA"/>
</dbReference>
<name>A0AA38HP11_9CUCU</name>
<evidence type="ECO:0000313" key="4">
    <source>
        <dbReference type="Proteomes" id="UP001168821"/>
    </source>
</evidence>
<reference evidence="2" key="1">
    <citation type="journal article" date="2023" name="G3 (Bethesda)">
        <title>Whole genome assemblies of Zophobas morio and Tenebrio molitor.</title>
        <authorList>
            <person name="Kaur S."/>
            <person name="Stinson S.A."/>
            <person name="diCenzo G.C."/>
        </authorList>
    </citation>
    <scope>NUCLEOTIDE SEQUENCE</scope>
    <source>
        <strain evidence="2">QUZm001</strain>
    </source>
</reference>
<dbReference type="InterPro" id="IPR036397">
    <property type="entry name" value="RNaseH_sf"/>
</dbReference>
<organism evidence="2 4">
    <name type="scientific">Zophobas morio</name>
    <dbReference type="NCBI Taxonomy" id="2755281"/>
    <lineage>
        <taxon>Eukaryota</taxon>
        <taxon>Metazoa</taxon>
        <taxon>Ecdysozoa</taxon>
        <taxon>Arthropoda</taxon>
        <taxon>Hexapoda</taxon>
        <taxon>Insecta</taxon>
        <taxon>Pterygota</taxon>
        <taxon>Neoptera</taxon>
        <taxon>Endopterygota</taxon>
        <taxon>Coleoptera</taxon>
        <taxon>Polyphaga</taxon>
        <taxon>Cucujiformia</taxon>
        <taxon>Tenebrionidae</taxon>
        <taxon>Zophobas</taxon>
    </lineage>
</organism>
<evidence type="ECO:0000259" key="1">
    <source>
        <dbReference type="PROSITE" id="PS50994"/>
    </source>
</evidence>
<keyword evidence="4" id="KW-1185">Reference proteome</keyword>
<dbReference type="Proteomes" id="UP001168821">
    <property type="component" value="Unassembled WGS sequence"/>
</dbReference>
<feature type="domain" description="Integrase catalytic" evidence="1">
    <location>
        <begin position="39"/>
        <end position="122"/>
    </location>
</feature>
<gene>
    <name evidence="3" type="ORF">Zmor_004358</name>
    <name evidence="2" type="ORF">Zmor_019080</name>
</gene>
<dbReference type="GO" id="GO:0015074">
    <property type="term" value="P:DNA integration"/>
    <property type="evidence" value="ECO:0007669"/>
    <property type="project" value="InterPro"/>
</dbReference>
<dbReference type="EMBL" id="JALNTZ010000525">
    <property type="protein sequence ID" value="KAJ3634438.1"/>
    <property type="molecule type" value="Genomic_DNA"/>
</dbReference>